<dbReference type="EMBL" id="PNEN01001790">
    <property type="protein sequence ID" value="PPJ50241.1"/>
    <property type="molecule type" value="Genomic_DNA"/>
</dbReference>
<dbReference type="OrthoDB" id="3640982at2759"/>
<keyword evidence="2" id="KW-1185">Reference proteome</keyword>
<comment type="caution">
    <text evidence="1">The sequence shown here is derived from an EMBL/GenBank/DDBJ whole genome shotgun (WGS) entry which is preliminary data.</text>
</comment>
<evidence type="ECO:0000313" key="2">
    <source>
        <dbReference type="Proteomes" id="UP000237631"/>
    </source>
</evidence>
<protein>
    <recommendedName>
        <fullName evidence="3">RNase H type-1 domain-containing protein</fullName>
    </recommendedName>
</protein>
<dbReference type="AlphaFoldDB" id="A0A2S6BRZ4"/>
<evidence type="ECO:0008006" key="3">
    <source>
        <dbReference type="Google" id="ProtNLM"/>
    </source>
</evidence>
<sequence length="250" mass="28272">MRDNSIDMDDVKWRRFALVVKTNPQLSRRFAPSLNTNTKATQNEKTKTEKMMTTTTKTTMTFPTKHWEFWVDGSVRPYNRNDPGIVSGFAGCAWVMRDPEPGRSRVGECWALSLTRNVTSTELTSIEKALDFAVDVVHQLPAAAIADLYITVRSDCMDAVVEMKYAYAPENGDIPLSGGRDGYIQILHPTLTHRCVSAIRLLEARGIVVRVMWEERMTTDEAIRADAGARKGGEMRRMFSETHGPRRFPL</sequence>
<gene>
    <name evidence="1" type="ORF">CBER1_07183</name>
</gene>
<proteinExistence type="predicted"/>
<name>A0A2S6BRZ4_9PEZI</name>
<dbReference type="Proteomes" id="UP000237631">
    <property type="component" value="Unassembled WGS sequence"/>
</dbReference>
<reference evidence="2" key="1">
    <citation type="journal article" date="2017" name="bioRxiv">
        <title>Conservation of a gene cluster reveals novel cercosporin biosynthetic mechanisms and extends production to the genus Colletotrichum.</title>
        <authorList>
            <person name="de Jonge R."/>
            <person name="Ebert M.K."/>
            <person name="Huitt-Roehl C.R."/>
            <person name="Pal P."/>
            <person name="Suttle J.C."/>
            <person name="Spanner R.E."/>
            <person name="Neubauer J.D."/>
            <person name="Jurick W.M.II."/>
            <person name="Stott K.A."/>
            <person name="Secor G.A."/>
            <person name="Thomma B.P.H.J."/>
            <person name="Van de Peer Y."/>
            <person name="Townsend C.A."/>
            <person name="Bolton M.D."/>
        </authorList>
    </citation>
    <scope>NUCLEOTIDE SEQUENCE [LARGE SCALE GENOMIC DNA]</scope>
    <source>
        <strain evidence="2">CBS538.71</strain>
    </source>
</reference>
<organism evidence="1 2">
    <name type="scientific">Cercospora berteroae</name>
    <dbReference type="NCBI Taxonomy" id="357750"/>
    <lineage>
        <taxon>Eukaryota</taxon>
        <taxon>Fungi</taxon>
        <taxon>Dikarya</taxon>
        <taxon>Ascomycota</taxon>
        <taxon>Pezizomycotina</taxon>
        <taxon>Dothideomycetes</taxon>
        <taxon>Dothideomycetidae</taxon>
        <taxon>Mycosphaerellales</taxon>
        <taxon>Mycosphaerellaceae</taxon>
        <taxon>Cercospora</taxon>
    </lineage>
</organism>
<accession>A0A2S6BRZ4</accession>
<evidence type="ECO:0000313" key="1">
    <source>
        <dbReference type="EMBL" id="PPJ50241.1"/>
    </source>
</evidence>